<dbReference type="KEGG" id="pde:Pden_4624"/>
<proteinExistence type="predicted"/>
<accession>A1BAZ3</accession>
<evidence type="ECO:0000256" key="1">
    <source>
        <dbReference type="ARBA" id="ARBA00023015"/>
    </source>
</evidence>
<feature type="domain" description="HTH asnC-type" evidence="4">
    <location>
        <begin position="5"/>
        <end position="66"/>
    </location>
</feature>
<dbReference type="InterPro" id="IPR011008">
    <property type="entry name" value="Dimeric_a/b-barrel"/>
</dbReference>
<dbReference type="GO" id="GO:0043200">
    <property type="term" value="P:response to amino acid"/>
    <property type="evidence" value="ECO:0007669"/>
    <property type="project" value="TreeGrafter"/>
</dbReference>
<dbReference type="eggNOG" id="COG1522">
    <property type="taxonomic scope" value="Bacteria"/>
</dbReference>
<dbReference type="InterPro" id="IPR036388">
    <property type="entry name" value="WH-like_DNA-bd_sf"/>
</dbReference>
<keyword evidence="3" id="KW-0804">Transcription</keyword>
<dbReference type="PRINTS" id="PR00033">
    <property type="entry name" value="HTHASNC"/>
</dbReference>
<dbReference type="EnsemblBacteria" id="ABL72687">
    <property type="protein sequence ID" value="ABL72687"/>
    <property type="gene ID" value="Pden_4624"/>
</dbReference>
<protein>
    <submittedName>
        <fullName evidence="5">Transcriptional regulator, AsnC family</fullName>
    </submittedName>
</protein>
<evidence type="ECO:0000256" key="2">
    <source>
        <dbReference type="ARBA" id="ARBA00023125"/>
    </source>
</evidence>
<geneLocation type="plasmid" evidence="6">
    <name>pPD1222</name>
</geneLocation>
<dbReference type="HOGENOM" id="CLU_091233_0_0_5"/>
<dbReference type="Gene3D" id="1.10.10.10">
    <property type="entry name" value="Winged helix-like DNA-binding domain superfamily/Winged helix DNA-binding domain"/>
    <property type="match status" value="1"/>
</dbReference>
<keyword evidence="5" id="KW-0614">Plasmid</keyword>
<name>A1BAZ3_PARDP</name>
<dbReference type="InterPro" id="IPR011991">
    <property type="entry name" value="ArsR-like_HTH"/>
</dbReference>
<dbReference type="RefSeq" id="WP_011750846.1">
    <property type="nucleotide sequence ID" value="NC_008688.1"/>
</dbReference>
<organism evidence="5 6">
    <name type="scientific">Paracoccus denitrificans (strain Pd 1222)</name>
    <dbReference type="NCBI Taxonomy" id="318586"/>
    <lineage>
        <taxon>Bacteria</taxon>
        <taxon>Pseudomonadati</taxon>
        <taxon>Pseudomonadota</taxon>
        <taxon>Alphaproteobacteria</taxon>
        <taxon>Rhodobacterales</taxon>
        <taxon>Paracoccaceae</taxon>
        <taxon>Paracoccus</taxon>
    </lineage>
</organism>
<dbReference type="Proteomes" id="UP000000361">
    <property type="component" value="Chromosome 1"/>
</dbReference>
<dbReference type="GeneID" id="93454651"/>
<evidence type="ECO:0000313" key="5">
    <source>
        <dbReference type="EMBL" id="ABL72687.1"/>
    </source>
</evidence>
<dbReference type="InterPro" id="IPR019888">
    <property type="entry name" value="Tscrpt_reg_AsnC-like"/>
</dbReference>
<evidence type="ECO:0000256" key="3">
    <source>
        <dbReference type="ARBA" id="ARBA00023163"/>
    </source>
</evidence>
<dbReference type="PANTHER" id="PTHR30154">
    <property type="entry name" value="LEUCINE-RESPONSIVE REGULATORY PROTEIN"/>
    <property type="match status" value="1"/>
</dbReference>
<gene>
    <name evidence="5" type="ordered locus">Pden_4624</name>
</gene>
<dbReference type="CDD" id="cd00090">
    <property type="entry name" value="HTH_ARSR"/>
    <property type="match status" value="1"/>
</dbReference>
<dbReference type="SUPFAM" id="SSF54909">
    <property type="entry name" value="Dimeric alpha+beta barrel"/>
    <property type="match status" value="1"/>
</dbReference>
<dbReference type="InterPro" id="IPR000485">
    <property type="entry name" value="AsnC-type_HTH_dom"/>
</dbReference>
<dbReference type="Gene3D" id="3.30.70.920">
    <property type="match status" value="1"/>
</dbReference>
<dbReference type="PANTHER" id="PTHR30154:SF34">
    <property type="entry name" value="TRANSCRIPTIONAL REGULATOR AZLB"/>
    <property type="match status" value="1"/>
</dbReference>
<dbReference type="GO" id="GO:0043565">
    <property type="term" value="F:sequence-specific DNA binding"/>
    <property type="evidence" value="ECO:0007669"/>
    <property type="project" value="InterPro"/>
</dbReference>
<dbReference type="SMART" id="SM00344">
    <property type="entry name" value="HTH_ASNC"/>
    <property type="match status" value="1"/>
</dbReference>
<dbReference type="InterPro" id="IPR019885">
    <property type="entry name" value="Tscrpt_reg_HTH_AsnC-type_CS"/>
</dbReference>
<dbReference type="InterPro" id="IPR019887">
    <property type="entry name" value="Tscrpt_reg_AsnC/Lrp_C"/>
</dbReference>
<dbReference type="InterPro" id="IPR036390">
    <property type="entry name" value="WH_DNA-bd_sf"/>
</dbReference>
<dbReference type="GO" id="GO:0006355">
    <property type="term" value="P:regulation of DNA-templated transcription"/>
    <property type="evidence" value="ECO:0007669"/>
    <property type="project" value="UniProtKB-ARBA"/>
</dbReference>
<sequence>MNITIDSIDRRILRVLGQEGRIPVVELADRVGLSATPCKRRLQRLEEGGVIAGYAARIDHKSAGFGITAFVSVELERQDGDEIELVQQKVAQFDEVVAGMLMTGSQDFLLEVVVGSLEDYQDFLQGKLLKIAGVRSVRTHFALRKFIDRPRIP</sequence>
<dbReference type="EMBL" id="CP000491">
    <property type="protein sequence ID" value="ABL72687.1"/>
    <property type="molecule type" value="Genomic_DNA"/>
</dbReference>
<dbReference type="PROSITE" id="PS50956">
    <property type="entry name" value="HTH_ASNC_2"/>
    <property type="match status" value="1"/>
</dbReference>
<dbReference type="PROSITE" id="PS00519">
    <property type="entry name" value="HTH_ASNC_1"/>
    <property type="match status" value="1"/>
</dbReference>
<dbReference type="AlphaFoldDB" id="A1BAZ3"/>
<evidence type="ECO:0000313" key="6">
    <source>
        <dbReference type="Proteomes" id="UP000000361"/>
    </source>
</evidence>
<dbReference type="SUPFAM" id="SSF46785">
    <property type="entry name" value="Winged helix' DNA-binding domain"/>
    <property type="match status" value="1"/>
</dbReference>
<dbReference type="GO" id="GO:0005829">
    <property type="term" value="C:cytosol"/>
    <property type="evidence" value="ECO:0007669"/>
    <property type="project" value="TreeGrafter"/>
</dbReference>
<dbReference type="Pfam" id="PF13412">
    <property type="entry name" value="HTH_24"/>
    <property type="match status" value="1"/>
</dbReference>
<keyword evidence="6" id="KW-1185">Reference proteome</keyword>
<keyword evidence="1" id="KW-0805">Transcription regulation</keyword>
<evidence type="ECO:0000259" key="4">
    <source>
        <dbReference type="PROSITE" id="PS50956"/>
    </source>
</evidence>
<dbReference type="Pfam" id="PF01037">
    <property type="entry name" value="AsnC_trans_reg"/>
    <property type="match status" value="1"/>
</dbReference>
<keyword evidence="2" id="KW-0238">DNA-binding</keyword>
<reference evidence="6" key="1">
    <citation type="submission" date="2006-12" db="EMBL/GenBank/DDBJ databases">
        <title>Complete sequence of plasmid 1 of Paracoccus denitrificans PD1222.</title>
        <authorList>
            <person name="Copeland A."/>
            <person name="Lucas S."/>
            <person name="Lapidus A."/>
            <person name="Barry K."/>
            <person name="Detter J.C."/>
            <person name="Glavina del Rio T."/>
            <person name="Hammon N."/>
            <person name="Israni S."/>
            <person name="Dalin E."/>
            <person name="Tice H."/>
            <person name="Pitluck S."/>
            <person name="Munk A.C."/>
            <person name="Brettin T."/>
            <person name="Bruce D."/>
            <person name="Han C."/>
            <person name="Tapia R."/>
            <person name="Gilna P."/>
            <person name="Schmutz J."/>
            <person name="Larimer F."/>
            <person name="Land M."/>
            <person name="Hauser L."/>
            <person name="Kyrpides N."/>
            <person name="Lykidis A."/>
            <person name="Spiro S."/>
            <person name="Richardson D.J."/>
            <person name="Moir J.W.B."/>
            <person name="Ferguson S.J."/>
            <person name="van Spanning R.J.M."/>
            <person name="Richardson P."/>
        </authorList>
    </citation>
    <scope>NUCLEOTIDE SEQUENCE [LARGE SCALE GENOMIC DNA]</scope>
    <source>
        <strain evidence="6">Pd 1222</strain>
        <plasmid evidence="6">pPD1222</plasmid>
    </source>
</reference>